<evidence type="ECO:0000313" key="3">
    <source>
        <dbReference type="Proteomes" id="UP000192445"/>
    </source>
</evidence>
<organism evidence="2 3">
    <name type="scientific">Streptomyces violaceoruber</name>
    <dbReference type="NCBI Taxonomy" id="1935"/>
    <lineage>
        <taxon>Bacteria</taxon>
        <taxon>Bacillati</taxon>
        <taxon>Actinomycetota</taxon>
        <taxon>Actinomycetes</taxon>
        <taxon>Kitasatosporales</taxon>
        <taxon>Streptomycetaceae</taxon>
        <taxon>Streptomyces</taxon>
        <taxon>Streptomyces violaceoruber group</taxon>
    </lineage>
</organism>
<evidence type="ECO:0000313" key="2">
    <source>
        <dbReference type="EMBL" id="ARF62881.1"/>
    </source>
</evidence>
<feature type="compositionally biased region" description="Basic residues" evidence="1">
    <location>
        <begin position="53"/>
        <end position="63"/>
    </location>
</feature>
<proteinExistence type="predicted"/>
<dbReference type="KEGG" id="svu:B1H20_16905"/>
<dbReference type="AlphaFoldDB" id="A0A1V0UCL6"/>
<name>A0A1V0UCL6_STRVN</name>
<evidence type="ECO:0000256" key="1">
    <source>
        <dbReference type="SAM" id="MobiDB-lite"/>
    </source>
</evidence>
<protein>
    <submittedName>
        <fullName evidence="2">Uncharacterized protein</fullName>
    </submittedName>
</protein>
<feature type="region of interest" description="Disordered" evidence="1">
    <location>
        <begin position="40"/>
        <end position="80"/>
    </location>
</feature>
<sequence>MALLLEVLEEVGEVHGGTVSEGFVEQSEDRLAGVRLGLGGASSGAGSAAARGAARRAAQHHAGTRAQRSAGAARTARHRR</sequence>
<dbReference type="Proteomes" id="UP000192445">
    <property type="component" value="Chromosome"/>
</dbReference>
<accession>A0A1V0UCL6</accession>
<gene>
    <name evidence="2" type="ORF">B1H20_16905</name>
</gene>
<dbReference type="EMBL" id="CP020570">
    <property type="protein sequence ID" value="ARF62881.1"/>
    <property type="molecule type" value="Genomic_DNA"/>
</dbReference>
<reference evidence="2 3" key="1">
    <citation type="submission" date="2017-03" db="EMBL/GenBank/DDBJ databases">
        <title>Complete Genome Sequence of a natural compounds producer, Streptomyces violaceus S21.</title>
        <authorList>
            <person name="Zhong C."/>
            <person name="Zhao Z."/>
            <person name="Fu J."/>
            <person name="Zong G."/>
            <person name="Qin R."/>
            <person name="Cao G."/>
        </authorList>
    </citation>
    <scope>NUCLEOTIDE SEQUENCE [LARGE SCALE GENOMIC DNA]</scope>
    <source>
        <strain evidence="2 3">S21</strain>
    </source>
</reference>